<protein>
    <recommendedName>
        <fullName evidence="3">MmcQ/YjbR family DNA-binding protein</fullName>
    </recommendedName>
</protein>
<dbReference type="Proteomes" id="UP000029995">
    <property type="component" value="Unassembled WGS sequence"/>
</dbReference>
<dbReference type="SUPFAM" id="SSF142906">
    <property type="entry name" value="YjbR-like"/>
    <property type="match status" value="1"/>
</dbReference>
<proteinExistence type="predicted"/>
<dbReference type="Gene3D" id="3.90.1150.30">
    <property type="match status" value="1"/>
</dbReference>
<dbReference type="OrthoDB" id="277063at2"/>
<sequence>MADEETVRRAALALPEVTEEAHWERPSFRVGGKIFAVLRPAERRAVLKLPHDHQEMLFAARPEAFAPARWGRLVWTFVALPEVDDEQVESLVAEAWREVAPKRLVRRRGMDSPALPR</sequence>
<name>A0A0A0CZB5_9PROT</name>
<dbReference type="AlphaFoldDB" id="A0A0A0CZB5"/>
<dbReference type="EMBL" id="JANX01000576">
    <property type="protein sequence ID" value="KGM31175.1"/>
    <property type="molecule type" value="Genomic_DNA"/>
</dbReference>
<dbReference type="InterPro" id="IPR058532">
    <property type="entry name" value="YjbR/MT2646/Rv2570-like"/>
</dbReference>
<accession>A0A0A0CZB5</accession>
<evidence type="ECO:0000313" key="2">
    <source>
        <dbReference type="Proteomes" id="UP000029995"/>
    </source>
</evidence>
<evidence type="ECO:0000313" key="1">
    <source>
        <dbReference type="EMBL" id="KGM31175.1"/>
    </source>
</evidence>
<gene>
    <name evidence="1" type="ORF">P409_28725</name>
</gene>
<organism evidence="1 2">
    <name type="scientific">Inquilinus limosus MP06</name>
    <dbReference type="NCBI Taxonomy" id="1398085"/>
    <lineage>
        <taxon>Bacteria</taxon>
        <taxon>Pseudomonadati</taxon>
        <taxon>Pseudomonadota</taxon>
        <taxon>Alphaproteobacteria</taxon>
        <taxon>Rhodospirillales</taxon>
        <taxon>Rhodospirillaceae</taxon>
        <taxon>Inquilinus</taxon>
    </lineage>
</organism>
<comment type="caution">
    <text evidence="1">The sequence shown here is derived from an EMBL/GenBank/DDBJ whole genome shotgun (WGS) entry which is preliminary data.</text>
</comment>
<dbReference type="InterPro" id="IPR038056">
    <property type="entry name" value="YjbR-like_sf"/>
</dbReference>
<dbReference type="Pfam" id="PF04237">
    <property type="entry name" value="YjbR"/>
    <property type="match status" value="1"/>
</dbReference>
<reference evidence="1 2" key="1">
    <citation type="submission" date="2014-01" db="EMBL/GenBank/DDBJ databases">
        <title>Genome sequence determination for a cystic fibrosis isolate, Inquilinus limosus.</title>
        <authorList>
            <person name="Pino M."/>
            <person name="Di Conza J."/>
            <person name="Gutkind G."/>
        </authorList>
    </citation>
    <scope>NUCLEOTIDE SEQUENCE [LARGE SCALE GENOMIC DNA]</scope>
    <source>
        <strain evidence="1 2">MP06</strain>
    </source>
</reference>
<evidence type="ECO:0008006" key="3">
    <source>
        <dbReference type="Google" id="ProtNLM"/>
    </source>
</evidence>
<dbReference type="RefSeq" id="WP_034846495.1">
    <property type="nucleotide sequence ID" value="NZ_JANX01000576.1"/>
</dbReference>